<proteinExistence type="predicted"/>
<evidence type="ECO:0000256" key="4">
    <source>
        <dbReference type="ARBA" id="ARBA00022833"/>
    </source>
</evidence>
<evidence type="ECO:0000313" key="8">
    <source>
        <dbReference type="Proteomes" id="UP000232688"/>
    </source>
</evidence>
<dbReference type="EMBL" id="LLXH01002718">
    <property type="protein sequence ID" value="PKC55243.1"/>
    <property type="molecule type" value="Genomic_DNA"/>
</dbReference>
<dbReference type="PANTHER" id="PTHR46481">
    <property type="entry name" value="ZINC FINGER BED DOMAIN-CONTAINING PROTEIN 4"/>
    <property type="match status" value="1"/>
</dbReference>
<dbReference type="GO" id="GO:0005634">
    <property type="term" value="C:nucleus"/>
    <property type="evidence" value="ECO:0007669"/>
    <property type="project" value="UniProtKB-SubCell"/>
</dbReference>
<evidence type="ECO:0008006" key="9">
    <source>
        <dbReference type="Google" id="ProtNLM"/>
    </source>
</evidence>
<keyword evidence="3" id="KW-0863">Zinc-finger</keyword>
<dbReference type="SUPFAM" id="SSF53098">
    <property type="entry name" value="Ribonuclease H-like"/>
    <property type="match status" value="1"/>
</dbReference>
<keyword evidence="2" id="KW-0479">Metal-binding</keyword>
<reference evidence="7 8" key="2">
    <citation type="submission" date="2017-10" db="EMBL/GenBank/DDBJ databases">
        <title>Genome analyses suggest a sexual origin of heterokaryosis in a supposedly ancient asexual fungus.</title>
        <authorList>
            <person name="Corradi N."/>
            <person name="Sedzielewska K."/>
            <person name="Noel J."/>
            <person name="Charron P."/>
            <person name="Farinelli L."/>
            <person name="Marton T."/>
            <person name="Kruger M."/>
            <person name="Pelin A."/>
            <person name="Brachmann A."/>
            <person name="Corradi N."/>
        </authorList>
    </citation>
    <scope>NUCLEOTIDE SEQUENCE [LARGE SCALE GENOMIC DNA]</scope>
    <source>
        <strain evidence="7 8">A1</strain>
    </source>
</reference>
<comment type="caution">
    <text evidence="7">The sequence shown here is derived from an EMBL/GenBank/DDBJ whole genome shotgun (WGS) entry which is preliminary data.</text>
</comment>
<gene>
    <name evidence="7" type="ORF">RhiirA1_475961</name>
</gene>
<sequence length="335" mass="38501">MVASIPFLKIKPGCSDILRLPCTAHTLQLAIIKGLALVEVLVARVRRLVRFFVTQKQVERLTAVQKKLGYNEVLHLIQDVPTHLITSSIREEKNNGAKLKKIMLSDSEWELIDQLVTLLMPFEEETRKFSGGTYVTLSRMISTIKELIFDLAGDFPSDNTTNLSYEDNEEVNTFPIETNDEEVISDFTNKKISIKEPLNTTGVLNKVQNNIYNALIFYWNIPNELGLMAALLDSRYKNLDFVKDEDEKQQIIQKLCDEYNKINNETANSQKEIQLEPVSPEEGSSRSYKKYQQLRLMKYKNKQQVLNDESTAKVDKIAKYLAMPLAMETEDPLEW</sequence>
<dbReference type="VEuPathDB" id="FungiDB:FUN_002231"/>
<evidence type="ECO:0000256" key="3">
    <source>
        <dbReference type="ARBA" id="ARBA00022771"/>
    </source>
</evidence>
<dbReference type="VEuPathDB" id="FungiDB:RhiirA1_475961"/>
<dbReference type="AlphaFoldDB" id="A0A2N0QW04"/>
<keyword evidence="6" id="KW-0175">Coiled coil</keyword>
<protein>
    <recommendedName>
        <fullName evidence="9">Zinc finger bed domain-containing protein 1-like</fullName>
    </recommendedName>
</protein>
<evidence type="ECO:0000256" key="5">
    <source>
        <dbReference type="ARBA" id="ARBA00023242"/>
    </source>
</evidence>
<evidence type="ECO:0000313" key="7">
    <source>
        <dbReference type="EMBL" id="PKC55243.1"/>
    </source>
</evidence>
<dbReference type="Proteomes" id="UP000232688">
    <property type="component" value="Unassembled WGS sequence"/>
</dbReference>
<dbReference type="GO" id="GO:0008270">
    <property type="term" value="F:zinc ion binding"/>
    <property type="evidence" value="ECO:0007669"/>
    <property type="project" value="UniProtKB-KW"/>
</dbReference>
<name>A0A2N0QW04_9GLOM</name>
<reference evidence="7 8" key="1">
    <citation type="submission" date="2017-10" db="EMBL/GenBank/DDBJ databases">
        <title>Extensive intraspecific genome diversity in a model arbuscular mycorrhizal fungus.</title>
        <authorList>
            <person name="Chen E.C.H."/>
            <person name="Morin E."/>
            <person name="Baudet D."/>
            <person name="Noel J."/>
            <person name="Ndikumana S."/>
            <person name="Charron P."/>
            <person name="St-Onge C."/>
            <person name="Giorgi J."/>
            <person name="Grigoriev I.V."/>
            <person name="Roux C."/>
            <person name="Martin F.M."/>
            <person name="Corradi N."/>
        </authorList>
    </citation>
    <scope>NUCLEOTIDE SEQUENCE [LARGE SCALE GENOMIC DNA]</scope>
    <source>
        <strain evidence="7 8">A1</strain>
    </source>
</reference>
<dbReference type="PANTHER" id="PTHR46481:SF10">
    <property type="entry name" value="ZINC FINGER BED DOMAIN-CONTAINING PROTEIN 39"/>
    <property type="match status" value="1"/>
</dbReference>
<organism evidence="7 8">
    <name type="scientific">Rhizophagus irregularis</name>
    <dbReference type="NCBI Taxonomy" id="588596"/>
    <lineage>
        <taxon>Eukaryota</taxon>
        <taxon>Fungi</taxon>
        <taxon>Fungi incertae sedis</taxon>
        <taxon>Mucoromycota</taxon>
        <taxon>Glomeromycotina</taxon>
        <taxon>Glomeromycetes</taxon>
        <taxon>Glomerales</taxon>
        <taxon>Glomeraceae</taxon>
        <taxon>Rhizophagus</taxon>
    </lineage>
</organism>
<evidence type="ECO:0000256" key="2">
    <source>
        <dbReference type="ARBA" id="ARBA00022723"/>
    </source>
</evidence>
<keyword evidence="4" id="KW-0862">Zinc</keyword>
<dbReference type="InterPro" id="IPR052035">
    <property type="entry name" value="ZnF_BED_domain_contain"/>
</dbReference>
<dbReference type="InterPro" id="IPR012337">
    <property type="entry name" value="RNaseH-like_sf"/>
</dbReference>
<evidence type="ECO:0000256" key="1">
    <source>
        <dbReference type="ARBA" id="ARBA00004123"/>
    </source>
</evidence>
<keyword evidence="5" id="KW-0539">Nucleus</keyword>
<feature type="coiled-coil region" evidence="6">
    <location>
        <begin position="245"/>
        <end position="272"/>
    </location>
</feature>
<evidence type="ECO:0000256" key="6">
    <source>
        <dbReference type="SAM" id="Coils"/>
    </source>
</evidence>
<comment type="subcellular location">
    <subcellularLocation>
        <location evidence="1">Nucleus</location>
    </subcellularLocation>
</comment>
<accession>A0A2N0QW04</accession>